<dbReference type="AlphaFoldDB" id="D5CRN3"/>
<dbReference type="Proteomes" id="UP000001625">
    <property type="component" value="Chromosome"/>
</dbReference>
<organism evidence="1 2">
    <name type="scientific">Sideroxydans lithotrophicus (strain ES-1)</name>
    <dbReference type="NCBI Taxonomy" id="580332"/>
    <lineage>
        <taxon>Bacteria</taxon>
        <taxon>Pseudomonadati</taxon>
        <taxon>Pseudomonadota</taxon>
        <taxon>Betaproteobacteria</taxon>
        <taxon>Nitrosomonadales</taxon>
        <taxon>Gallionellaceae</taxon>
        <taxon>Sideroxydans</taxon>
    </lineage>
</organism>
<name>D5CRN3_SIDLE</name>
<dbReference type="RefSeq" id="WP_013029517.1">
    <property type="nucleotide sequence ID" value="NC_013959.1"/>
</dbReference>
<evidence type="ECO:0000313" key="1">
    <source>
        <dbReference type="EMBL" id="ADE11619.1"/>
    </source>
</evidence>
<reference evidence="1 2" key="1">
    <citation type="submission" date="2010-03" db="EMBL/GenBank/DDBJ databases">
        <title>Complete sequence of Sideroxydans lithotrophicus ES-1.</title>
        <authorList>
            <consortium name="US DOE Joint Genome Institute"/>
            <person name="Lucas S."/>
            <person name="Copeland A."/>
            <person name="Lapidus A."/>
            <person name="Cheng J.-F."/>
            <person name="Bruce D."/>
            <person name="Goodwin L."/>
            <person name="Pitluck S."/>
            <person name="Munk A.C."/>
            <person name="Detter J.C."/>
            <person name="Han C."/>
            <person name="Tapia R."/>
            <person name="Larimer F."/>
            <person name="Land M."/>
            <person name="Hauser L."/>
            <person name="Kyrpides N."/>
            <person name="Ivanova N."/>
            <person name="Emerson D."/>
            <person name="Woyke T."/>
        </authorList>
    </citation>
    <scope>NUCLEOTIDE SEQUENCE [LARGE SCALE GENOMIC DNA]</scope>
    <source>
        <strain evidence="1 2">ES-1</strain>
    </source>
</reference>
<accession>D5CRN3</accession>
<keyword evidence="2" id="KW-1185">Reference proteome</keyword>
<gene>
    <name evidence="1" type="ordered locus">Slit_1382</name>
</gene>
<dbReference type="STRING" id="580332.Slit_1382"/>
<dbReference type="EMBL" id="CP001965">
    <property type="protein sequence ID" value="ADE11619.1"/>
    <property type="molecule type" value="Genomic_DNA"/>
</dbReference>
<sequence length="217" mass="24313">MKYYKKNIPSKWQVFAFESDGSQDSHIENDMVAITEDEAKAIASTPPVDSLALDLIRNASTKRNWSWPPKAYQEAIGQIAVSSSSIEVLIRTVIWHISGLDSNTGRAFTGKMRISELTEILKALVELRAPQLKSEVTEICAAIKAAFDKRAVYVHQVWTVKDGLPAVGKLFLERYERLETLTVVSLEDMYSLADNMNSIQTRLMSNVLMPLLPAQPK</sequence>
<proteinExistence type="predicted"/>
<evidence type="ECO:0000313" key="2">
    <source>
        <dbReference type="Proteomes" id="UP000001625"/>
    </source>
</evidence>
<dbReference type="KEGG" id="slt:Slit_1382"/>
<protein>
    <submittedName>
        <fullName evidence="1">Uncharacterized protein</fullName>
    </submittedName>
</protein>
<dbReference type="OrthoDB" id="8781600at2"/>
<dbReference type="HOGENOM" id="CLU_1271560_0_0_4"/>